<keyword evidence="3" id="KW-1185">Reference proteome</keyword>
<name>A0A3M0MI62_9RHOB</name>
<evidence type="ECO:0000313" key="2">
    <source>
        <dbReference type="EMBL" id="RMC37426.1"/>
    </source>
</evidence>
<proteinExistence type="predicted"/>
<dbReference type="InterPro" id="IPR029492">
    <property type="entry name" value="DUF4435"/>
</dbReference>
<dbReference type="AlphaFoldDB" id="A0A3M0MI62"/>
<dbReference type="Proteomes" id="UP000273516">
    <property type="component" value="Unassembled WGS sequence"/>
</dbReference>
<accession>A0A3M0MI62</accession>
<sequence length="315" mass="35848">MRDSRQLTATEEVKRSGLTERMRAARQKDVVVLQGYNTLRSKHPGDVVIALEGDDDPIFYKTCIRNIDSSFKWVPLVCRGKDNVLALRELLLRNTDEDASRTYYMVDKDYDHLKGHIPGPNLYCTPGYSIENLLVTSSVFEELLVGEYKCAVGEDEITELKAMFEERLNEFFDAIKLANRALHYCRVKGVRSGSVDNRIKQYVSVTLDAVISNYEKDDLERLIGLPEGADIFDCNDTATKFGELDPADDWRGKFTLFFFVELLAQLQEDRCSSEPVKFKERRKITFNPKSSIVRVLSSMIDPPSCLSAFIARIAA</sequence>
<comment type="caution">
    <text evidence="2">The sequence shown here is derived from an EMBL/GenBank/DDBJ whole genome shotgun (WGS) entry which is preliminary data.</text>
</comment>
<dbReference type="OrthoDB" id="8368959at2"/>
<dbReference type="EMBL" id="QOKZ01000001">
    <property type="protein sequence ID" value="RMC37426.1"/>
    <property type="molecule type" value="Genomic_DNA"/>
</dbReference>
<gene>
    <name evidence="2" type="ORF">C9E81_01335</name>
</gene>
<organism evidence="2 3">
    <name type="scientific">Paracoccus alkanivorans</name>
    <dbReference type="NCBI Taxonomy" id="2116655"/>
    <lineage>
        <taxon>Bacteria</taxon>
        <taxon>Pseudomonadati</taxon>
        <taxon>Pseudomonadota</taxon>
        <taxon>Alphaproteobacteria</taxon>
        <taxon>Rhodobacterales</taxon>
        <taxon>Paracoccaceae</taxon>
        <taxon>Paracoccus</taxon>
    </lineage>
</organism>
<evidence type="ECO:0000313" key="3">
    <source>
        <dbReference type="Proteomes" id="UP000273516"/>
    </source>
</evidence>
<feature type="domain" description="DUF4435" evidence="1">
    <location>
        <begin position="47"/>
        <end position="269"/>
    </location>
</feature>
<reference evidence="2 3" key="1">
    <citation type="submission" date="2018-07" db="EMBL/GenBank/DDBJ databases">
        <authorList>
            <person name="Zhang Y."/>
            <person name="Wang L."/>
            <person name="Ma S."/>
        </authorList>
    </citation>
    <scope>NUCLEOTIDE SEQUENCE [LARGE SCALE GENOMIC DNA]</scope>
    <source>
        <strain evidence="2 3">4-2</strain>
    </source>
</reference>
<protein>
    <submittedName>
        <fullName evidence="2">DUF4435 domain-containing protein</fullName>
    </submittedName>
</protein>
<evidence type="ECO:0000259" key="1">
    <source>
        <dbReference type="Pfam" id="PF14491"/>
    </source>
</evidence>
<dbReference type="Pfam" id="PF14491">
    <property type="entry name" value="DUF4435"/>
    <property type="match status" value="1"/>
</dbReference>